<reference evidence="5 6" key="1">
    <citation type="submission" date="2018-04" db="EMBL/GenBank/DDBJ databases">
        <title>The genome of golden apple snail Pomacea canaliculata provides insight into stress tolerance and invasive adaptation.</title>
        <authorList>
            <person name="Liu C."/>
            <person name="Liu B."/>
            <person name="Ren Y."/>
            <person name="Zhang Y."/>
            <person name="Wang H."/>
            <person name="Li S."/>
            <person name="Jiang F."/>
            <person name="Yin L."/>
            <person name="Zhang G."/>
            <person name="Qian W."/>
            <person name="Fan W."/>
        </authorList>
    </citation>
    <scope>NUCLEOTIDE SEQUENCE [LARGE SCALE GENOMIC DNA]</scope>
    <source>
        <strain evidence="5">SZHN2017</strain>
        <tissue evidence="5">Muscle</tissue>
    </source>
</reference>
<feature type="compositionally biased region" description="Low complexity" evidence="4">
    <location>
        <begin position="10"/>
        <end position="24"/>
    </location>
</feature>
<dbReference type="GO" id="GO:0000785">
    <property type="term" value="C:chromatin"/>
    <property type="evidence" value="ECO:0007669"/>
    <property type="project" value="TreeGrafter"/>
</dbReference>
<evidence type="ECO:0000256" key="4">
    <source>
        <dbReference type="SAM" id="MobiDB-lite"/>
    </source>
</evidence>
<dbReference type="GO" id="GO:0005634">
    <property type="term" value="C:nucleus"/>
    <property type="evidence" value="ECO:0007669"/>
    <property type="project" value="UniProtKB-SubCell"/>
</dbReference>
<proteinExistence type="inferred from homology"/>
<name>A0A2T7P7E9_POMCA</name>
<gene>
    <name evidence="5" type="ORF">C0Q70_11929</name>
</gene>
<dbReference type="PANTHER" id="PTHR13293">
    <property type="entry name" value="AKIRIN-RELATED"/>
    <property type="match status" value="1"/>
</dbReference>
<comment type="caution">
    <text evidence="5">The sequence shown here is derived from an EMBL/GenBank/DDBJ whole genome shotgun (WGS) entry which is preliminary data.</text>
</comment>
<dbReference type="Proteomes" id="UP000245119">
    <property type="component" value="Linkage Group LG6"/>
</dbReference>
<dbReference type="PANTHER" id="PTHR13293:SF6">
    <property type="entry name" value="AKIRIN-RELATED"/>
    <property type="match status" value="1"/>
</dbReference>
<evidence type="ECO:0000313" key="6">
    <source>
        <dbReference type="Proteomes" id="UP000245119"/>
    </source>
</evidence>
<dbReference type="GO" id="GO:0045944">
    <property type="term" value="P:positive regulation of transcription by RNA polymerase II"/>
    <property type="evidence" value="ECO:0007669"/>
    <property type="project" value="TreeGrafter"/>
</dbReference>
<evidence type="ECO:0008006" key="7">
    <source>
        <dbReference type="Google" id="ProtNLM"/>
    </source>
</evidence>
<keyword evidence="3" id="KW-0539">Nucleus</keyword>
<feature type="compositionally biased region" description="Polar residues" evidence="4">
    <location>
        <begin position="32"/>
        <end position="41"/>
    </location>
</feature>
<evidence type="ECO:0000313" key="5">
    <source>
        <dbReference type="EMBL" id="PVD29331.1"/>
    </source>
</evidence>
<protein>
    <recommendedName>
        <fullName evidence="7">Akirin</fullName>
    </recommendedName>
</protein>
<dbReference type="GO" id="GO:0003712">
    <property type="term" value="F:transcription coregulator activity"/>
    <property type="evidence" value="ECO:0007669"/>
    <property type="project" value="TreeGrafter"/>
</dbReference>
<feature type="region of interest" description="Disordered" evidence="4">
    <location>
        <begin position="1"/>
        <end position="41"/>
    </location>
</feature>
<dbReference type="OrthoDB" id="10039914at2759"/>
<evidence type="ECO:0000256" key="2">
    <source>
        <dbReference type="ARBA" id="ARBA00005625"/>
    </source>
</evidence>
<dbReference type="AlphaFoldDB" id="A0A2T7P7E9"/>
<dbReference type="STRING" id="400727.A0A2T7P7E9"/>
<dbReference type="GO" id="GO:0045089">
    <property type="term" value="P:positive regulation of innate immune response"/>
    <property type="evidence" value="ECO:0007669"/>
    <property type="project" value="TreeGrafter"/>
</dbReference>
<evidence type="ECO:0000256" key="1">
    <source>
        <dbReference type="ARBA" id="ARBA00004123"/>
    </source>
</evidence>
<organism evidence="5 6">
    <name type="scientific">Pomacea canaliculata</name>
    <name type="common">Golden apple snail</name>
    <dbReference type="NCBI Taxonomy" id="400727"/>
    <lineage>
        <taxon>Eukaryota</taxon>
        <taxon>Metazoa</taxon>
        <taxon>Spiralia</taxon>
        <taxon>Lophotrochozoa</taxon>
        <taxon>Mollusca</taxon>
        <taxon>Gastropoda</taxon>
        <taxon>Caenogastropoda</taxon>
        <taxon>Architaenioglossa</taxon>
        <taxon>Ampullarioidea</taxon>
        <taxon>Ampullariidae</taxon>
        <taxon>Pomacea</taxon>
    </lineage>
</organism>
<accession>A0A2T7P7E9</accession>
<comment type="similarity">
    <text evidence="2">Belongs to the akirin family.</text>
</comment>
<comment type="subcellular location">
    <subcellularLocation>
        <location evidence="1">Nucleus</location>
    </subcellularLocation>
</comment>
<dbReference type="InterPro" id="IPR024132">
    <property type="entry name" value="Akirin"/>
</dbReference>
<keyword evidence="6" id="KW-1185">Reference proteome</keyword>
<evidence type="ECO:0000256" key="3">
    <source>
        <dbReference type="ARBA" id="ARBA00023242"/>
    </source>
</evidence>
<sequence>MQRRRQLIFPSTSASPPPAACSSAVKPDDVPSRSSSPEHSPIMSASFTALLNSVSHNKKDVPLFTFRQVSLLCERMMRERDEEVKEHYDRVLNCKLAGNSI</sequence>
<dbReference type="EMBL" id="PZQS01000006">
    <property type="protein sequence ID" value="PVD29331.1"/>
    <property type="molecule type" value="Genomic_DNA"/>
</dbReference>